<reference evidence="2" key="1">
    <citation type="submission" date="2021-02" db="EMBL/GenBank/DDBJ databases">
        <authorList>
            <person name="Nowell W R."/>
        </authorList>
    </citation>
    <scope>NUCLEOTIDE SEQUENCE</scope>
</reference>
<dbReference type="EMBL" id="CAJOBI010157194">
    <property type="protein sequence ID" value="CAF4836308.1"/>
    <property type="molecule type" value="Genomic_DNA"/>
</dbReference>
<sequence length="44" mass="4874">MSINTTRNVHFASLVASSVNQRAKIILEFLTDLYIEANADLHVG</sequence>
<evidence type="ECO:0000313" key="2">
    <source>
        <dbReference type="EMBL" id="CAF4695370.1"/>
    </source>
</evidence>
<evidence type="ECO:0000313" key="4">
    <source>
        <dbReference type="EMBL" id="CAF4836308.1"/>
    </source>
</evidence>
<dbReference type="EMBL" id="CAJOBH010124295">
    <property type="protein sequence ID" value="CAF4727326.1"/>
    <property type="molecule type" value="Genomic_DNA"/>
</dbReference>
<feature type="non-terminal residue" evidence="2">
    <location>
        <position position="44"/>
    </location>
</feature>
<proteinExistence type="predicted"/>
<evidence type="ECO:0000313" key="3">
    <source>
        <dbReference type="EMBL" id="CAF4727326.1"/>
    </source>
</evidence>
<dbReference type="Proteomes" id="UP000676336">
    <property type="component" value="Unassembled WGS sequence"/>
</dbReference>
<protein>
    <submittedName>
        <fullName evidence="2">Uncharacterized protein</fullName>
    </submittedName>
</protein>
<dbReference type="EMBL" id="CAJOBI010124694">
    <property type="protein sequence ID" value="CAF4695370.1"/>
    <property type="molecule type" value="Genomic_DNA"/>
</dbReference>
<dbReference type="EMBL" id="CAJOBH010115250">
    <property type="protein sequence ID" value="CAF4682338.1"/>
    <property type="molecule type" value="Genomic_DNA"/>
</dbReference>
<evidence type="ECO:0000313" key="1">
    <source>
        <dbReference type="EMBL" id="CAF4682338.1"/>
    </source>
</evidence>
<gene>
    <name evidence="1" type="ORF">BYL167_LOCUS43388</name>
    <name evidence="3" type="ORF">BYL167_LOCUS45125</name>
    <name evidence="2" type="ORF">SMN809_LOCUS42833</name>
    <name evidence="4" type="ORF">SMN809_LOCUS48721</name>
</gene>
<evidence type="ECO:0000313" key="5">
    <source>
        <dbReference type="Proteomes" id="UP000676336"/>
    </source>
</evidence>
<organism evidence="2 5">
    <name type="scientific">Rotaria magnacalcarata</name>
    <dbReference type="NCBI Taxonomy" id="392030"/>
    <lineage>
        <taxon>Eukaryota</taxon>
        <taxon>Metazoa</taxon>
        <taxon>Spiralia</taxon>
        <taxon>Gnathifera</taxon>
        <taxon>Rotifera</taxon>
        <taxon>Eurotatoria</taxon>
        <taxon>Bdelloidea</taxon>
        <taxon>Philodinida</taxon>
        <taxon>Philodinidae</taxon>
        <taxon>Rotaria</taxon>
    </lineage>
</organism>
<comment type="caution">
    <text evidence="2">The sequence shown here is derived from an EMBL/GenBank/DDBJ whole genome shotgun (WGS) entry which is preliminary data.</text>
</comment>
<dbReference type="AlphaFoldDB" id="A0A8S3ACK0"/>
<dbReference type="Proteomes" id="UP000681967">
    <property type="component" value="Unassembled WGS sequence"/>
</dbReference>
<accession>A0A8S3ACK0</accession>
<name>A0A8S3ACK0_9BILA</name>